<sequence>MNWQIVSHIHGGHQSSPATQEEYRAAATALDDAGAGLCAQASAWSQAALRLGSERVGAPLCPALASGSPAAAAQGHETLPYDRLIAACRSRAGELERTGNEMRGMADLLIRAHGLYSEAEAGVRRAVTELTQAGTQLLPGWATWIMGSAAVGGLAGSWLVEGRPNPAASSWVTSTFQEGYMSGVGALVAGIVPGKGVPHTDEVNKAAGKIANVTGPLKDIVQGDHLQVRQVTARTEVVRASASVEDSLENLRRLAEERLGRIDLDSGLGYATVAVQRYERADGTNAWLVTIPGTDGRGDSPFGWEQNVELMSDDPERRRRADSARMVVEAMERAGIGPDEPVAMVGHSQGGIVAAAIAADESERFDIRHIVTAGSPVANHPVPSKTWVTSIEIEDELVASLDGAENPATEQWMTVRGTVQPTPDRQGPTLNTDGSCSPGVASNVWGNSPYAGAPVADPSKTQELSHWLKYHQAAYRNASDLGGPAVTTHERHFAGIIEGELRQTLYYEGRMTNHTDQAPGEHAGFDRVGR</sequence>
<evidence type="ECO:0000256" key="1">
    <source>
        <dbReference type="SAM" id="MobiDB-lite"/>
    </source>
</evidence>
<comment type="caution">
    <text evidence="3">The sequence shown here is derived from an EMBL/GenBank/DDBJ whole genome shotgun (WGS) entry which is preliminary data.</text>
</comment>
<dbReference type="AlphaFoldDB" id="A0A6L9SPE2"/>
<protein>
    <submittedName>
        <fullName evidence="3">Alpha/beta fold hydrolase</fullName>
    </submittedName>
</protein>
<keyword evidence="3" id="KW-0378">Hydrolase</keyword>
<dbReference type="Gene3D" id="3.40.50.1820">
    <property type="entry name" value="alpha/beta hydrolase"/>
    <property type="match status" value="1"/>
</dbReference>
<evidence type="ECO:0000313" key="4">
    <source>
        <dbReference type="Proteomes" id="UP000483293"/>
    </source>
</evidence>
<dbReference type="EMBL" id="WHZV01000001">
    <property type="protein sequence ID" value="NEG54314.1"/>
    <property type="molecule type" value="Genomic_DNA"/>
</dbReference>
<keyword evidence="4" id="KW-1185">Reference proteome</keyword>
<feature type="region of interest" description="Disordered" evidence="1">
    <location>
        <begin position="1"/>
        <end position="20"/>
    </location>
</feature>
<gene>
    <name evidence="3" type="ORF">GFD21_00655</name>
</gene>
<reference evidence="3 4" key="1">
    <citation type="submission" date="2019-10" db="EMBL/GenBank/DDBJ databases">
        <title>Bifidobacterium from non-human primates.</title>
        <authorList>
            <person name="Modesto M."/>
        </authorList>
    </citation>
    <scope>NUCLEOTIDE SEQUENCE [LARGE SCALE GENOMIC DNA]</scope>
    <source>
        <strain evidence="3 4">SMA15</strain>
    </source>
</reference>
<accession>A0A6L9SPE2</accession>
<dbReference type="InterPro" id="IPR012908">
    <property type="entry name" value="PGAP1-ab_dom-like"/>
</dbReference>
<dbReference type="RefSeq" id="WP_163196000.1">
    <property type="nucleotide sequence ID" value="NZ_WHZV01000001.1"/>
</dbReference>
<dbReference type="Proteomes" id="UP000483293">
    <property type="component" value="Unassembled WGS sequence"/>
</dbReference>
<evidence type="ECO:0000259" key="2">
    <source>
        <dbReference type="Pfam" id="PF07819"/>
    </source>
</evidence>
<dbReference type="Pfam" id="PF07819">
    <property type="entry name" value="PGAP1"/>
    <property type="match status" value="1"/>
</dbReference>
<organism evidence="3 4">
    <name type="scientific">Bifidobacterium platyrrhinorum</name>
    <dbReference type="NCBI Taxonomy" id="2661628"/>
    <lineage>
        <taxon>Bacteria</taxon>
        <taxon>Bacillati</taxon>
        <taxon>Actinomycetota</taxon>
        <taxon>Actinomycetes</taxon>
        <taxon>Bifidobacteriales</taxon>
        <taxon>Bifidobacteriaceae</taxon>
        <taxon>Bifidobacterium</taxon>
    </lineage>
</organism>
<evidence type="ECO:0000313" key="3">
    <source>
        <dbReference type="EMBL" id="NEG54314.1"/>
    </source>
</evidence>
<name>A0A6L9SPE2_9BIFI</name>
<dbReference type="InterPro" id="IPR029058">
    <property type="entry name" value="AB_hydrolase_fold"/>
</dbReference>
<dbReference type="SUPFAM" id="SSF53474">
    <property type="entry name" value="alpha/beta-Hydrolases"/>
    <property type="match status" value="1"/>
</dbReference>
<feature type="domain" description="GPI inositol-deacylase PGAP1-like alpha/beta" evidence="2">
    <location>
        <begin position="338"/>
        <end position="385"/>
    </location>
</feature>
<dbReference type="GO" id="GO:0016788">
    <property type="term" value="F:hydrolase activity, acting on ester bonds"/>
    <property type="evidence" value="ECO:0007669"/>
    <property type="project" value="InterPro"/>
</dbReference>
<proteinExistence type="predicted"/>